<dbReference type="RefSeq" id="WP_192868217.1">
    <property type="nucleotide sequence ID" value="NZ_BDGJ01000142.1"/>
</dbReference>
<dbReference type="NCBIfam" id="TIGR02867">
    <property type="entry name" value="spore_II_P"/>
    <property type="match status" value="1"/>
</dbReference>
<dbReference type="AlphaFoldDB" id="A0A1Z5HV95"/>
<evidence type="ECO:0000256" key="1">
    <source>
        <dbReference type="SAM" id="Phobius"/>
    </source>
</evidence>
<protein>
    <submittedName>
        <fullName evidence="2">Ribonucleases G and E</fullName>
    </submittedName>
</protein>
<keyword evidence="1" id="KW-0812">Transmembrane</keyword>
<gene>
    <name evidence="2" type="ORF">KKC1_25930</name>
</gene>
<organism evidence="2 3">
    <name type="scientific">Calderihabitans maritimus</name>
    <dbReference type="NCBI Taxonomy" id="1246530"/>
    <lineage>
        <taxon>Bacteria</taxon>
        <taxon>Bacillati</taxon>
        <taxon>Bacillota</taxon>
        <taxon>Clostridia</taxon>
        <taxon>Neomoorellales</taxon>
        <taxon>Calderihabitantaceae</taxon>
        <taxon>Calderihabitans</taxon>
    </lineage>
</organism>
<keyword evidence="1" id="KW-1133">Transmembrane helix</keyword>
<sequence>MKEFRWRGRCRIPVRWLFGLKAIILTVIIVFSLLIGIKSSTLAGGWRPVLHTAVFNQENYLKILTSQLPVLTMQEEIESGRTPEDFVEDAVRAVAQVKVNDPKSFLQAQLVLFNTIQGATLTAEASVAEEITVEKEEDKEIAVVETNVPVQLPSNEILVGIYNTHNAETYLPTDGTDRLEGKNGGVVKVAETLQNSLEEIGVRTARSEKIHDYPDWNQSYGNSEETAKKMLREHPSIKVLIDIHRDAGLKEKELVYIEGKPAARILLIVGSDARWDHPTWKKNWQFALKVHRKMEEMFPGLSRGVRVQSGRYNQHLHPRAILVEVGSVKNSLEEAKQAVTFLARVLKAVLEELE</sequence>
<keyword evidence="3" id="KW-1185">Reference proteome</keyword>
<dbReference type="Pfam" id="PF07454">
    <property type="entry name" value="SpoIIP"/>
    <property type="match status" value="1"/>
</dbReference>
<dbReference type="InterPro" id="IPR010897">
    <property type="entry name" value="Spore_II_P"/>
</dbReference>
<dbReference type="EMBL" id="BDGJ01000142">
    <property type="protein sequence ID" value="GAW93459.1"/>
    <property type="molecule type" value="Genomic_DNA"/>
</dbReference>
<evidence type="ECO:0000313" key="2">
    <source>
        <dbReference type="EMBL" id="GAW93459.1"/>
    </source>
</evidence>
<feature type="transmembrane region" description="Helical" evidence="1">
    <location>
        <begin position="12"/>
        <end position="37"/>
    </location>
</feature>
<dbReference type="Proteomes" id="UP000197032">
    <property type="component" value="Unassembled WGS sequence"/>
</dbReference>
<reference evidence="3" key="1">
    <citation type="journal article" date="2017" name="Appl. Environ. Microbiol.">
        <title>Genomic Analysis of Calderihabitans maritimus KKC1, a Thermophilic, Hydrogenogenic, Carboxydotrophic Bacterium Isolated from Marine Sediment.</title>
        <authorList>
            <person name="Omae K."/>
            <person name="Yoneda Y."/>
            <person name="Fukuyama Y."/>
            <person name="Yoshida T."/>
            <person name="Sako Y."/>
        </authorList>
    </citation>
    <scope>NUCLEOTIDE SEQUENCE [LARGE SCALE GENOMIC DNA]</scope>
    <source>
        <strain evidence="3">KKC1</strain>
    </source>
</reference>
<dbReference type="SUPFAM" id="SSF53187">
    <property type="entry name" value="Zn-dependent exopeptidases"/>
    <property type="match status" value="1"/>
</dbReference>
<comment type="caution">
    <text evidence="2">The sequence shown here is derived from an EMBL/GenBank/DDBJ whole genome shotgun (WGS) entry which is preliminary data.</text>
</comment>
<keyword evidence="1" id="KW-0472">Membrane</keyword>
<accession>A0A1Z5HV95</accession>
<evidence type="ECO:0000313" key="3">
    <source>
        <dbReference type="Proteomes" id="UP000197032"/>
    </source>
</evidence>
<name>A0A1Z5HV95_9FIRM</name>
<proteinExistence type="predicted"/>